<feature type="domain" description="FERM" evidence="2">
    <location>
        <begin position="1"/>
        <end position="340"/>
    </location>
</feature>
<feature type="compositionally biased region" description="Polar residues" evidence="1">
    <location>
        <begin position="701"/>
        <end position="710"/>
    </location>
</feature>
<dbReference type="PANTHER" id="PTHR46221:SF3">
    <property type="entry name" value="FERM AND PDZ DOMAIN-CONTAINING PROTEIN 4"/>
    <property type="match status" value="1"/>
</dbReference>
<evidence type="ECO:0000256" key="1">
    <source>
        <dbReference type="SAM" id="MobiDB-lite"/>
    </source>
</evidence>
<dbReference type="PROSITE" id="PS50057">
    <property type="entry name" value="FERM_3"/>
    <property type="match status" value="1"/>
</dbReference>
<feature type="non-terminal residue" evidence="3">
    <location>
        <position position="1"/>
    </location>
</feature>
<dbReference type="SUPFAM" id="SSF47031">
    <property type="entry name" value="Second domain of FERM"/>
    <property type="match status" value="1"/>
</dbReference>
<sequence length="769" mass="83572">DVVVSLQEKLNIRCVHHFSLVLQNMKNNTGTAAKMTLLQDQETLADIAARPGARYFRCLFRVTFVPKDAYDLLKEDPIAFEYFYLQCCNDVLHERFASEMKYDTALRLAALQIQQHAMSNNMSAKVSIKAVVKECGLDKFVSKSLMESMKGKDLKRMLAQYLKMNQSLAAPGQKHLTALQAKLHYMKIVSELKTFGSRVFMVTLLDKRTEAMLLVGPHSGVSIVTNIKSYALTQLADFEHIDHVKVTKDGENMHRVDLKLRGQRAELAGRQGLGHLALKQRFQNSAHPPGTALIKGWVAILYRSSPRLMNTVISLGLLSEDAQNFVCMVAGYYRIFVDPDKRVVERTIGKNTTDPDVPSYESVHRVQAAPWSYPEDLVSEVVVTSDADVSDNERRVDLSQDPPEYTENQEYLAKIKQDLGIESGQRVSSNHLERPINVSTIVVSPALPLKSKVNGAASTPFEEGVTSFGTASSDSSSLGSSFSSQGNNSATVLHGGVTSLAAQPTFNTTIDLRRNPAAANGHATGGGMDGAVGLAESERSSDTDSLSTADTERRPLLGAGAGGGGQQNGEVRVNSVDGESDESDSFGTPSGSPAKARLIQRVSSVESGMHSFGLHSPDMLPAADVDFQRMDSLPPEVYSAIYNPGNMIPPQKLYFDPDIIDLTIFPMADAPEDESMIDFTALSSLPPPSFANPSAAVFTSHNATSDQPSDFTGPAFGHHGNTGASHRLERSASTGHCPDFFDTDIDSIIAQYYVPPPPSSSDTDSSRSQ</sequence>
<dbReference type="CDD" id="cd14473">
    <property type="entry name" value="FERM_B-lobe"/>
    <property type="match status" value="1"/>
</dbReference>
<feature type="compositionally biased region" description="Low complexity" evidence="1">
    <location>
        <begin position="466"/>
        <end position="487"/>
    </location>
</feature>
<dbReference type="EMBL" id="JACVVK020000133">
    <property type="protein sequence ID" value="KAK7489874.1"/>
    <property type="molecule type" value="Genomic_DNA"/>
</dbReference>
<dbReference type="InterPro" id="IPR011993">
    <property type="entry name" value="PH-like_dom_sf"/>
</dbReference>
<dbReference type="Pfam" id="PF00373">
    <property type="entry name" value="FERM_M"/>
    <property type="match status" value="1"/>
</dbReference>
<protein>
    <recommendedName>
        <fullName evidence="2">FERM domain-containing protein</fullName>
    </recommendedName>
</protein>
<dbReference type="PANTHER" id="PTHR46221">
    <property type="entry name" value="FERM AND PDZ DOMAIN-CONTAINING PROTEIN FAMILY MEMBER"/>
    <property type="match status" value="1"/>
</dbReference>
<comment type="caution">
    <text evidence="3">The sequence shown here is derived from an EMBL/GenBank/DDBJ whole genome shotgun (WGS) entry which is preliminary data.</text>
</comment>
<evidence type="ECO:0000313" key="4">
    <source>
        <dbReference type="Proteomes" id="UP001519460"/>
    </source>
</evidence>
<reference evidence="3 4" key="1">
    <citation type="journal article" date="2023" name="Sci. Data">
        <title>Genome assembly of the Korean intertidal mud-creeper Batillaria attramentaria.</title>
        <authorList>
            <person name="Patra A.K."/>
            <person name="Ho P.T."/>
            <person name="Jun S."/>
            <person name="Lee S.J."/>
            <person name="Kim Y."/>
            <person name="Won Y.J."/>
        </authorList>
    </citation>
    <scope>NUCLEOTIDE SEQUENCE [LARGE SCALE GENOMIC DNA]</scope>
    <source>
        <strain evidence="3">Wonlab-2016</strain>
    </source>
</reference>
<feature type="region of interest" description="Disordered" evidence="1">
    <location>
        <begin position="701"/>
        <end position="731"/>
    </location>
</feature>
<organism evidence="3 4">
    <name type="scientific">Batillaria attramentaria</name>
    <dbReference type="NCBI Taxonomy" id="370345"/>
    <lineage>
        <taxon>Eukaryota</taxon>
        <taxon>Metazoa</taxon>
        <taxon>Spiralia</taxon>
        <taxon>Lophotrochozoa</taxon>
        <taxon>Mollusca</taxon>
        <taxon>Gastropoda</taxon>
        <taxon>Caenogastropoda</taxon>
        <taxon>Sorbeoconcha</taxon>
        <taxon>Cerithioidea</taxon>
        <taxon>Batillariidae</taxon>
        <taxon>Batillaria</taxon>
    </lineage>
</organism>
<dbReference type="InterPro" id="IPR014352">
    <property type="entry name" value="FERM/acyl-CoA-bd_prot_sf"/>
</dbReference>
<feature type="region of interest" description="Disordered" evidence="1">
    <location>
        <begin position="464"/>
        <end position="487"/>
    </location>
</feature>
<dbReference type="InterPro" id="IPR019748">
    <property type="entry name" value="FERM_central"/>
</dbReference>
<dbReference type="InterPro" id="IPR000299">
    <property type="entry name" value="FERM_domain"/>
</dbReference>
<accession>A0ABD0KRQ5</accession>
<gene>
    <name evidence="3" type="ORF">BaRGS_00018896</name>
</gene>
<dbReference type="Gene3D" id="1.20.80.10">
    <property type="match status" value="1"/>
</dbReference>
<name>A0ABD0KRQ5_9CAEN</name>
<evidence type="ECO:0000313" key="3">
    <source>
        <dbReference type="EMBL" id="KAK7489874.1"/>
    </source>
</evidence>
<dbReference type="AlphaFoldDB" id="A0ABD0KRQ5"/>
<dbReference type="Proteomes" id="UP001519460">
    <property type="component" value="Unassembled WGS sequence"/>
</dbReference>
<dbReference type="InterPro" id="IPR019749">
    <property type="entry name" value="Band_41_domain"/>
</dbReference>
<dbReference type="SMART" id="SM00295">
    <property type="entry name" value="B41"/>
    <property type="match status" value="1"/>
</dbReference>
<keyword evidence="4" id="KW-1185">Reference proteome</keyword>
<dbReference type="InterPro" id="IPR035963">
    <property type="entry name" value="FERM_2"/>
</dbReference>
<feature type="region of interest" description="Disordered" evidence="1">
    <location>
        <begin position="517"/>
        <end position="596"/>
    </location>
</feature>
<proteinExistence type="predicted"/>
<evidence type="ECO:0000259" key="2">
    <source>
        <dbReference type="PROSITE" id="PS50057"/>
    </source>
</evidence>
<feature type="non-terminal residue" evidence="3">
    <location>
        <position position="769"/>
    </location>
</feature>
<dbReference type="Gene3D" id="2.30.29.30">
    <property type="entry name" value="Pleckstrin-homology domain (PH domain)/Phosphotyrosine-binding domain (PTB)"/>
    <property type="match status" value="1"/>
</dbReference>